<accession>A0AAV4DY19</accession>
<dbReference type="AlphaFoldDB" id="A0AAV4DY19"/>
<evidence type="ECO:0000313" key="1">
    <source>
        <dbReference type="EMBL" id="GFO49247.1"/>
    </source>
</evidence>
<proteinExistence type="predicted"/>
<organism evidence="1 2">
    <name type="scientific">Plakobranchus ocellatus</name>
    <dbReference type="NCBI Taxonomy" id="259542"/>
    <lineage>
        <taxon>Eukaryota</taxon>
        <taxon>Metazoa</taxon>
        <taxon>Spiralia</taxon>
        <taxon>Lophotrochozoa</taxon>
        <taxon>Mollusca</taxon>
        <taxon>Gastropoda</taxon>
        <taxon>Heterobranchia</taxon>
        <taxon>Euthyneura</taxon>
        <taxon>Panpulmonata</taxon>
        <taxon>Sacoglossa</taxon>
        <taxon>Placobranchoidea</taxon>
        <taxon>Plakobranchidae</taxon>
        <taxon>Plakobranchus</taxon>
    </lineage>
</organism>
<name>A0AAV4DY19_9GAST</name>
<comment type="caution">
    <text evidence="1">The sequence shown here is derived from an EMBL/GenBank/DDBJ whole genome shotgun (WGS) entry which is preliminary data.</text>
</comment>
<protein>
    <submittedName>
        <fullName evidence="1">Uncharacterized protein</fullName>
    </submittedName>
</protein>
<sequence length="69" mass="7499">MVMMMTVAARGDIDDDNADKDAYISRKGLGGTEIAHNNAIFSDSQGWTGCKDEEPNVKAVLEMETFASE</sequence>
<gene>
    <name evidence="1" type="ORF">PoB_007575200</name>
</gene>
<dbReference type="EMBL" id="BLXT01008461">
    <property type="protein sequence ID" value="GFO49247.1"/>
    <property type="molecule type" value="Genomic_DNA"/>
</dbReference>
<reference evidence="1 2" key="1">
    <citation type="journal article" date="2021" name="Elife">
        <title>Chloroplast acquisition without the gene transfer in kleptoplastic sea slugs, Plakobranchus ocellatus.</title>
        <authorList>
            <person name="Maeda T."/>
            <person name="Takahashi S."/>
            <person name="Yoshida T."/>
            <person name="Shimamura S."/>
            <person name="Takaki Y."/>
            <person name="Nagai Y."/>
            <person name="Toyoda A."/>
            <person name="Suzuki Y."/>
            <person name="Arimoto A."/>
            <person name="Ishii H."/>
            <person name="Satoh N."/>
            <person name="Nishiyama T."/>
            <person name="Hasebe M."/>
            <person name="Maruyama T."/>
            <person name="Minagawa J."/>
            <person name="Obokata J."/>
            <person name="Shigenobu S."/>
        </authorList>
    </citation>
    <scope>NUCLEOTIDE SEQUENCE [LARGE SCALE GENOMIC DNA]</scope>
</reference>
<dbReference type="Proteomes" id="UP000735302">
    <property type="component" value="Unassembled WGS sequence"/>
</dbReference>
<evidence type="ECO:0000313" key="2">
    <source>
        <dbReference type="Proteomes" id="UP000735302"/>
    </source>
</evidence>
<keyword evidence="2" id="KW-1185">Reference proteome</keyword>